<keyword evidence="3" id="KW-0067">ATP-binding</keyword>
<evidence type="ECO:0000256" key="3">
    <source>
        <dbReference type="ARBA" id="ARBA00022840"/>
    </source>
</evidence>
<dbReference type="InterPro" id="IPR027417">
    <property type="entry name" value="P-loop_NTPase"/>
</dbReference>
<reference evidence="8" key="1">
    <citation type="submission" date="2023-07" db="EMBL/GenBank/DDBJ databases">
        <title>Genomic Encyclopedia of Type Strains, Phase IV (KMG-IV): sequencing the most valuable type-strain genomes for metagenomic binning, comparative biology and taxonomic classification.</title>
        <authorList>
            <person name="Goeker M."/>
        </authorList>
    </citation>
    <scope>NUCLEOTIDE SEQUENCE</scope>
    <source>
        <strain evidence="8">DSM 24202</strain>
    </source>
</reference>
<dbReference type="Pfam" id="PF00005">
    <property type="entry name" value="ABC_tran"/>
    <property type="match status" value="1"/>
</dbReference>
<dbReference type="EMBL" id="JAUSVL010000001">
    <property type="protein sequence ID" value="MDQ0289581.1"/>
    <property type="molecule type" value="Genomic_DNA"/>
</dbReference>
<dbReference type="InterPro" id="IPR003593">
    <property type="entry name" value="AAA+_ATPase"/>
</dbReference>
<comment type="caution">
    <text evidence="8">The sequence shown here is derived from an EMBL/GenBank/DDBJ whole genome shotgun (WGS) entry which is preliminary data.</text>
</comment>
<keyword evidence="2" id="KW-0547">Nucleotide-binding</keyword>
<keyword evidence="9" id="KW-1185">Reference proteome</keyword>
<evidence type="ECO:0000256" key="1">
    <source>
        <dbReference type="ARBA" id="ARBA00022448"/>
    </source>
</evidence>
<dbReference type="RefSeq" id="WP_307261027.1">
    <property type="nucleotide sequence ID" value="NZ_JAUSVL010000001.1"/>
</dbReference>
<dbReference type="SMART" id="SM00382">
    <property type="entry name" value="AAA"/>
    <property type="match status" value="1"/>
</dbReference>
<dbReference type="Proteomes" id="UP001238163">
    <property type="component" value="Unassembled WGS sequence"/>
</dbReference>
<dbReference type="InterPro" id="IPR003439">
    <property type="entry name" value="ABC_transporter-like_ATP-bd"/>
</dbReference>
<organism evidence="8 9">
    <name type="scientific">Oligosphaera ethanolica</name>
    <dbReference type="NCBI Taxonomy" id="760260"/>
    <lineage>
        <taxon>Bacteria</taxon>
        <taxon>Pseudomonadati</taxon>
        <taxon>Lentisphaerota</taxon>
        <taxon>Oligosphaeria</taxon>
        <taxon>Oligosphaerales</taxon>
        <taxon>Oligosphaeraceae</taxon>
        <taxon>Oligosphaera</taxon>
    </lineage>
</organism>
<dbReference type="SUPFAM" id="SSF52540">
    <property type="entry name" value="P-loop containing nucleoside triphosphate hydrolases"/>
    <property type="match status" value="1"/>
</dbReference>
<evidence type="ECO:0000313" key="9">
    <source>
        <dbReference type="Proteomes" id="UP001238163"/>
    </source>
</evidence>
<evidence type="ECO:0000256" key="4">
    <source>
        <dbReference type="ARBA" id="ARBA00022967"/>
    </source>
</evidence>
<sequence>MTTPATREQGAPMAVATPSAPAASTQGAPPLCEFRSVDVRIGRQPALCDLSFSIAGGDFLALVGSNGSGKTTVIRSILGFLRPQHGAVRVFGMDPAGRQRRLVRQRIGYVPQNPAMDMRMPICVRDLVSIGRCAHAGAGRRLGGADHAAIDAALAAVGISQLAARPLGQLSGGERQKAQIARALCQEPALLLLDEPTSNLDAAAQCDCMDLLSRLYAERRLPIVLVMHDIAALPATCTRALVLQHGRVAYDGAFTGLYEDEVLRYIYGPHPLAGLRAMRQACDDGDSRRHHD</sequence>
<dbReference type="GO" id="GO:0016887">
    <property type="term" value="F:ATP hydrolysis activity"/>
    <property type="evidence" value="ECO:0007669"/>
    <property type="project" value="InterPro"/>
</dbReference>
<evidence type="ECO:0000256" key="2">
    <source>
        <dbReference type="ARBA" id="ARBA00022741"/>
    </source>
</evidence>
<dbReference type="PANTHER" id="PTHR42794">
    <property type="entry name" value="HEMIN IMPORT ATP-BINDING PROTEIN HMUV"/>
    <property type="match status" value="1"/>
</dbReference>
<accession>A0AAE3VFZ3</accession>
<evidence type="ECO:0000256" key="5">
    <source>
        <dbReference type="ARBA" id="ARBA00037066"/>
    </source>
</evidence>
<protein>
    <submittedName>
        <fullName evidence="8">ABC-type Mn2+/Zn2+ transport system ATPase subunit</fullName>
    </submittedName>
</protein>
<dbReference type="InterPro" id="IPR017871">
    <property type="entry name" value="ABC_transporter-like_CS"/>
</dbReference>
<name>A0AAE3VFZ3_9BACT</name>
<gene>
    <name evidence="8" type="ORF">J3R75_001688</name>
</gene>
<evidence type="ECO:0000256" key="6">
    <source>
        <dbReference type="SAM" id="MobiDB-lite"/>
    </source>
</evidence>
<dbReference type="PROSITE" id="PS50893">
    <property type="entry name" value="ABC_TRANSPORTER_2"/>
    <property type="match status" value="1"/>
</dbReference>
<feature type="domain" description="ABC transporter" evidence="7">
    <location>
        <begin position="32"/>
        <end position="270"/>
    </location>
</feature>
<dbReference type="PANTHER" id="PTHR42794:SF1">
    <property type="entry name" value="HEMIN IMPORT ATP-BINDING PROTEIN HMUV"/>
    <property type="match status" value="1"/>
</dbReference>
<comment type="function">
    <text evidence="5">Part of the ABC transporter complex HmuTUV involved in hemin import. Responsible for energy coupling to the transport system.</text>
</comment>
<keyword evidence="1" id="KW-0813">Transport</keyword>
<dbReference type="FunFam" id="3.40.50.300:FF:000134">
    <property type="entry name" value="Iron-enterobactin ABC transporter ATP-binding protein"/>
    <property type="match status" value="1"/>
</dbReference>
<feature type="compositionally biased region" description="Low complexity" evidence="6">
    <location>
        <begin position="11"/>
        <end position="27"/>
    </location>
</feature>
<dbReference type="AlphaFoldDB" id="A0AAE3VFZ3"/>
<dbReference type="Gene3D" id="3.40.50.300">
    <property type="entry name" value="P-loop containing nucleotide triphosphate hydrolases"/>
    <property type="match status" value="1"/>
</dbReference>
<keyword evidence="4" id="KW-1278">Translocase</keyword>
<evidence type="ECO:0000259" key="7">
    <source>
        <dbReference type="PROSITE" id="PS50893"/>
    </source>
</evidence>
<evidence type="ECO:0000313" key="8">
    <source>
        <dbReference type="EMBL" id="MDQ0289581.1"/>
    </source>
</evidence>
<dbReference type="GO" id="GO:0005524">
    <property type="term" value="F:ATP binding"/>
    <property type="evidence" value="ECO:0007669"/>
    <property type="project" value="UniProtKB-KW"/>
</dbReference>
<feature type="region of interest" description="Disordered" evidence="6">
    <location>
        <begin position="1"/>
        <end position="27"/>
    </location>
</feature>
<dbReference type="PROSITE" id="PS00211">
    <property type="entry name" value="ABC_TRANSPORTER_1"/>
    <property type="match status" value="1"/>
</dbReference>
<proteinExistence type="predicted"/>